<keyword evidence="1" id="KW-0175">Coiled coil</keyword>
<evidence type="ECO:0000313" key="3">
    <source>
        <dbReference type="EMBL" id="KAK3248418.1"/>
    </source>
</evidence>
<feature type="compositionally biased region" description="Low complexity" evidence="2">
    <location>
        <begin position="96"/>
        <end position="112"/>
    </location>
</feature>
<feature type="compositionally biased region" description="Acidic residues" evidence="2">
    <location>
        <begin position="505"/>
        <end position="516"/>
    </location>
</feature>
<proteinExistence type="predicted"/>
<comment type="caution">
    <text evidence="3">The sequence shown here is derived from an EMBL/GenBank/DDBJ whole genome shotgun (WGS) entry which is preliminary data.</text>
</comment>
<feature type="compositionally biased region" description="Basic and acidic residues" evidence="2">
    <location>
        <begin position="329"/>
        <end position="376"/>
    </location>
</feature>
<feature type="compositionally biased region" description="Basic and acidic residues" evidence="2">
    <location>
        <begin position="533"/>
        <end position="546"/>
    </location>
</feature>
<reference evidence="3 4" key="1">
    <citation type="journal article" date="2015" name="Genome Biol. Evol.">
        <title>Comparative Genomics of a Bacterivorous Green Alga Reveals Evolutionary Causalities and Consequences of Phago-Mixotrophic Mode of Nutrition.</title>
        <authorList>
            <person name="Burns J.A."/>
            <person name="Paasch A."/>
            <person name="Narechania A."/>
            <person name="Kim E."/>
        </authorList>
    </citation>
    <scope>NUCLEOTIDE SEQUENCE [LARGE SCALE GENOMIC DNA]</scope>
    <source>
        <strain evidence="3 4">PLY_AMNH</strain>
    </source>
</reference>
<feature type="coiled-coil region" evidence="1">
    <location>
        <begin position="175"/>
        <end position="202"/>
    </location>
</feature>
<feature type="region of interest" description="Disordered" evidence="2">
    <location>
        <begin position="329"/>
        <end position="562"/>
    </location>
</feature>
<feature type="compositionally biased region" description="Basic and acidic residues" evidence="2">
    <location>
        <begin position="438"/>
        <end position="455"/>
    </location>
</feature>
<dbReference type="EMBL" id="LGRX02028102">
    <property type="protein sequence ID" value="KAK3248418.1"/>
    <property type="molecule type" value="Genomic_DNA"/>
</dbReference>
<feature type="compositionally biased region" description="Basic and acidic residues" evidence="2">
    <location>
        <begin position="857"/>
        <end position="869"/>
    </location>
</feature>
<feature type="region of interest" description="Disordered" evidence="2">
    <location>
        <begin position="773"/>
        <end position="884"/>
    </location>
</feature>
<evidence type="ECO:0000313" key="4">
    <source>
        <dbReference type="Proteomes" id="UP001190700"/>
    </source>
</evidence>
<dbReference type="Proteomes" id="UP001190700">
    <property type="component" value="Unassembled WGS sequence"/>
</dbReference>
<sequence length="884" mass="97100">MALRTDGPSAANRRVVIADSEGVFSGDNRLDLSPGAKKTRGRSIRSVVASQVPRLFMAFCGVLAVFTVFNLTATPTADVQEDLLLETPRAELQSEALNQSASSQSTSSLTLNEQNSHKRPRHRKNMPTQAAGEEDPEPATKPAEEIATPPSPPPPLPLTPQITETPKSQVTDPPMDEDEKMAAQIEHNYQEALRQMKLKEAVDAKAAAVIEKERIEHVVANRIKAMKAMENEQRISGANSRQYKKAHLEYSVWARAFEMLMEEEDKSVEAKAQEVLQRGKTSYGAVQKRLAAARHSLEVLPDEGTAQYQELRMKVHLLERLEELMSGDEAQRQAELSKQREAEAEAEAAKRLEEEKQERKRAEQEAREVEETRQHALEMAQLKEAARQKASLKEEQAAREMEEEEAKSEAEQAVLQAALLFDEKERGKAVLSKGRAGTKREHEARGEASHEATRKDTKRHRRDGAVDMAGEKQQDSDGEKNGEGADKEPEKESERREESGMEAGGVEEEGGAEDDVAPNQPEPEKPASVLDGMSDRVKKYYLKHTDQTNVGEDAQEPPTDLVQSYKPAVVPDVDTLMQKAASSLRGNSGLSVASSASLTRPHAAADQEPSHHASAAAKVQHNSQGARGGSAGVASSGKRGADRGEKGGASGGRPKIKVPKEQAPTMSADELQVLKFEAEAKAKLATLATARLKMEMDEAMAKAEAEKFAAIRLEMKAEEQARIEEQRRVKEEQLAHQQQEAQRLKEERENFIQMEVARLNEEKARKAAEYEAIRRQEEEQNPRLAQAKLAQEELDAAMERLLKEGSEPPPEETETKRAGKTVGGAAGAARSAKKGALTGSKETAPSKRVVPHISGGGDRHREHGAEDSVRSQAWSKMASGTDHV</sequence>
<accession>A0AAE0C625</accession>
<feature type="compositionally biased region" description="Basic and acidic residues" evidence="2">
    <location>
        <begin position="463"/>
        <end position="499"/>
    </location>
</feature>
<dbReference type="AlphaFoldDB" id="A0AAE0C625"/>
<feature type="compositionally biased region" description="Polar residues" evidence="2">
    <location>
        <begin position="580"/>
        <end position="598"/>
    </location>
</feature>
<feature type="compositionally biased region" description="Low complexity" evidence="2">
    <location>
        <begin position="411"/>
        <end position="420"/>
    </location>
</feature>
<feature type="region of interest" description="Disordered" evidence="2">
    <location>
        <begin position="94"/>
        <end position="175"/>
    </location>
</feature>
<evidence type="ECO:0000256" key="1">
    <source>
        <dbReference type="SAM" id="Coils"/>
    </source>
</evidence>
<evidence type="ECO:0000256" key="2">
    <source>
        <dbReference type="SAM" id="MobiDB-lite"/>
    </source>
</evidence>
<feature type="compositionally biased region" description="Pro residues" evidence="2">
    <location>
        <begin position="149"/>
        <end position="158"/>
    </location>
</feature>
<feature type="compositionally biased region" description="Low complexity" evidence="2">
    <location>
        <begin position="827"/>
        <end position="836"/>
    </location>
</feature>
<gene>
    <name evidence="3" type="ORF">CYMTET_42119</name>
</gene>
<feature type="region of interest" description="Disordered" evidence="2">
    <location>
        <begin position="580"/>
        <end position="666"/>
    </location>
</feature>
<feature type="compositionally biased region" description="Basic and acidic residues" evidence="2">
    <location>
        <begin position="797"/>
        <end position="806"/>
    </location>
</feature>
<protein>
    <submittedName>
        <fullName evidence="3">Uncharacterized protein</fullName>
    </submittedName>
</protein>
<feature type="compositionally biased region" description="Basic and acidic residues" evidence="2">
    <location>
        <begin position="384"/>
        <end position="400"/>
    </location>
</feature>
<organism evidence="3 4">
    <name type="scientific">Cymbomonas tetramitiformis</name>
    <dbReference type="NCBI Taxonomy" id="36881"/>
    <lineage>
        <taxon>Eukaryota</taxon>
        <taxon>Viridiplantae</taxon>
        <taxon>Chlorophyta</taxon>
        <taxon>Pyramimonadophyceae</taxon>
        <taxon>Pyramimonadales</taxon>
        <taxon>Pyramimonadaceae</taxon>
        <taxon>Cymbomonas</taxon>
    </lineage>
</organism>
<keyword evidence="4" id="KW-1185">Reference proteome</keyword>
<name>A0AAE0C625_9CHLO</name>